<gene>
    <name evidence="1" type="ORF">F5876DRAFT_63053</name>
</gene>
<organism evidence="1 2">
    <name type="scientific">Lentinula aff. lateritia</name>
    <dbReference type="NCBI Taxonomy" id="2804960"/>
    <lineage>
        <taxon>Eukaryota</taxon>
        <taxon>Fungi</taxon>
        <taxon>Dikarya</taxon>
        <taxon>Basidiomycota</taxon>
        <taxon>Agaricomycotina</taxon>
        <taxon>Agaricomycetes</taxon>
        <taxon>Agaricomycetidae</taxon>
        <taxon>Agaricales</taxon>
        <taxon>Marasmiineae</taxon>
        <taxon>Omphalotaceae</taxon>
        <taxon>Lentinula</taxon>
    </lineage>
</organism>
<name>A0ACC1UA28_9AGAR</name>
<reference evidence="1" key="1">
    <citation type="submission" date="2022-09" db="EMBL/GenBank/DDBJ databases">
        <title>A Global Phylogenomic Analysis of the Shiitake Genus Lentinula.</title>
        <authorList>
            <consortium name="DOE Joint Genome Institute"/>
            <person name="Sierra-Patev S."/>
            <person name="Min B."/>
            <person name="Naranjo-Ortiz M."/>
            <person name="Looney B."/>
            <person name="Konkel Z."/>
            <person name="Slot J.C."/>
            <person name="Sakamoto Y."/>
            <person name="Steenwyk J.L."/>
            <person name="Rokas A."/>
            <person name="Carro J."/>
            <person name="Camarero S."/>
            <person name="Ferreira P."/>
            <person name="Molpeceres G."/>
            <person name="Ruiz-Duenas F.J."/>
            <person name="Serrano A."/>
            <person name="Henrissat B."/>
            <person name="Drula E."/>
            <person name="Hughes K.W."/>
            <person name="Mata J.L."/>
            <person name="Ishikawa N.K."/>
            <person name="Vargas-Isla R."/>
            <person name="Ushijima S."/>
            <person name="Smith C.A."/>
            <person name="Ahrendt S."/>
            <person name="Andreopoulos W."/>
            <person name="He G."/>
            <person name="Labutti K."/>
            <person name="Lipzen A."/>
            <person name="Ng V."/>
            <person name="Riley R."/>
            <person name="Sandor L."/>
            <person name="Barry K."/>
            <person name="Martinez A.T."/>
            <person name="Xiao Y."/>
            <person name="Gibbons J.G."/>
            <person name="Terashima K."/>
            <person name="Grigoriev I.V."/>
            <person name="Hibbett D.S."/>
        </authorList>
    </citation>
    <scope>NUCLEOTIDE SEQUENCE</scope>
    <source>
        <strain evidence="1">TMI1499</strain>
    </source>
</reference>
<accession>A0ACC1UA28</accession>
<proteinExistence type="predicted"/>
<comment type="caution">
    <text evidence="1">The sequence shown here is derived from an EMBL/GenBank/DDBJ whole genome shotgun (WGS) entry which is preliminary data.</text>
</comment>
<dbReference type="EMBL" id="MU794990">
    <property type="protein sequence ID" value="KAJ3813524.1"/>
    <property type="molecule type" value="Genomic_DNA"/>
</dbReference>
<sequence length="216" mass="24110">MPNSNGETWTWVSLKSPPHLFGEEALALCIGPRNCFAVWPTTKEALLPLSAFRVNVPTYPGGQIDHSKLITLNGKANFKSQTYPNYAHLPERSTISKLLENVDELTKQTGVPITGDISYLSASLALLKNEGDLGDPDKTEKDWAPYKKKVEQDRSNNVSCLCIFVESARCMTGSPWPVLSFAQFNEKRFEKLRGCKQGAKVFFTRECHTKKVNNLG</sequence>
<protein>
    <submittedName>
        <fullName evidence="1">Uncharacterized protein</fullName>
    </submittedName>
</protein>
<dbReference type="Proteomes" id="UP001163835">
    <property type="component" value="Unassembled WGS sequence"/>
</dbReference>
<keyword evidence="2" id="KW-1185">Reference proteome</keyword>
<evidence type="ECO:0000313" key="1">
    <source>
        <dbReference type="EMBL" id="KAJ3813524.1"/>
    </source>
</evidence>
<evidence type="ECO:0000313" key="2">
    <source>
        <dbReference type="Proteomes" id="UP001163835"/>
    </source>
</evidence>